<organism evidence="1 2">
    <name type="scientific">Nocardioides bigeumensis</name>
    <dbReference type="NCBI Taxonomy" id="433657"/>
    <lineage>
        <taxon>Bacteria</taxon>
        <taxon>Bacillati</taxon>
        <taxon>Actinomycetota</taxon>
        <taxon>Actinomycetes</taxon>
        <taxon>Propionibacteriales</taxon>
        <taxon>Nocardioidaceae</taxon>
        <taxon>Nocardioides</taxon>
    </lineage>
</organism>
<sequence>MPARLLMIGVVVAVLLALAGPAAGASDRLELSILVTPKEPHPDVFVLKGQVLAADGQPSRSGAYARSRAILQRRNCGSCKWFAFERFETDRDSRFKLHVPDLAPDEKKVCYRVKVPRSTEVERALSERHCVAPIQPTGG</sequence>
<evidence type="ECO:0000313" key="1">
    <source>
        <dbReference type="EMBL" id="GAA2131100.1"/>
    </source>
</evidence>
<dbReference type="RefSeq" id="WP_344305039.1">
    <property type="nucleotide sequence ID" value="NZ_BAAAQQ010000013.1"/>
</dbReference>
<comment type="caution">
    <text evidence="1">The sequence shown here is derived from an EMBL/GenBank/DDBJ whole genome shotgun (WGS) entry which is preliminary data.</text>
</comment>
<dbReference type="Proteomes" id="UP001500575">
    <property type="component" value="Unassembled WGS sequence"/>
</dbReference>
<gene>
    <name evidence="1" type="ORF">GCM10009843_34300</name>
</gene>
<evidence type="ECO:0000313" key="2">
    <source>
        <dbReference type="Proteomes" id="UP001500575"/>
    </source>
</evidence>
<dbReference type="EMBL" id="BAAAQQ010000013">
    <property type="protein sequence ID" value="GAA2131100.1"/>
    <property type="molecule type" value="Genomic_DNA"/>
</dbReference>
<keyword evidence="2" id="KW-1185">Reference proteome</keyword>
<reference evidence="2" key="1">
    <citation type="journal article" date="2019" name="Int. J. Syst. Evol. Microbiol.">
        <title>The Global Catalogue of Microorganisms (GCM) 10K type strain sequencing project: providing services to taxonomists for standard genome sequencing and annotation.</title>
        <authorList>
            <consortium name="The Broad Institute Genomics Platform"/>
            <consortium name="The Broad Institute Genome Sequencing Center for Infectious Disease"/>
            <person name="Wu L."/>
            <person name="Ma J."/>
        </authorList>
    </citation>
    <scope>NUCLEOTIDE SEQUENCE [LARGE SCALE GENOMIC DNA]</scope>
    <source>
        <strain evidence="2">JCM 16021</strain>
    </source>
</reference>
<name>A0ABN2YTE7_9ACTN</name>
<accession>A0ABN2YTE7</accession>
<proteinExistence type="predicted"/>
<protein>
    <submittedName>
        <fullName evidence="1">Uncharacterized protein</fullName>
    </submittedName>
</protein>